<dbReference type="Pfam" id="PF01740">
    <property type="entry name" value="STAS"/>
    <property type="match status" value="1"/>
</dbReference>
<evidence type="ECO:0000256" key="2">
    <source>
        <dbReference type="RuleBase" id="RU003749"/>
    </source>
</evidence>
<dbReference type="SUPFAM" id="SSF52091">
    <property type="entry name" value="SpoIIaa-like"/>
    <property type="match status" value="1"/>
</dbReference>
<dbReference type="Gene3D" id="3.30.750.24">
    <property type="entry name" value="STAS domain"/>
    <property type="match status" value="1"/>
</dbReference>
<protein>
    <recommendedName>
        <fullName evidence="2">Anti-sigma factor antagonist</fullName>
    </recommendedName>
</protein>
<dbReference type="Proteomes" id="UP001139409">
    <property type="component" value="Unassembled WGS sequence"/>
</dbReference>
<proteinExistence type="inferred from homology"/>
<evidence type="ECO:0000313" key="4">
    <source>
        <dbReference type="EMBL" id="MCA6078279.1"/>
    </source>
</evidence>
<comment type="similarity">
    <text evidence="1 2">Belongs to the anti-sigma-factor antagonist family.</text>
</comment>
<evidence type="ECO:0000313" key="5">
    <source>
        <dbReference type="Proteomes" id="UP001139409"/>
    </source>
</evidence>
<dbReference type="InterPro" id="IPR036513">
    <property type="entry name" value="STAS_dom_sf"/>
</dbReference>
<name>A0A9X1HU10_9BACT</name>
<dbReference type="InterPro" id="IPR002645">
    <property type="entry name" value="STAS_dom"/>
</dbReference>
<keyword evidence="5" id="KW-1185">Reference proteome</keyword>
<accession>A0A9X1HU10</accession>
<sequence>MVDIRTRSEENFNVMKVIGEIDASSSIQLDEAIGDIISEGAGNLIVDCSELSYISSAGLGVFMSYIEEFRKQDAGLVIAGLNPKVRNVFDILGLDQLLTISDTVEDAKSSLS</sequence>
<evidence type="ECO:0000259" key="3">
    <source>
        <dbReference type="PROSITE" id="PS50801"/>
    </source>
</evidence>
<organism evidence="4 5">
    <name type="scientific">Fulvivirga sedimenti</name>
    <dbReference type="NCBI Taxonomy" id="2879465"/>
    <lineage>
        <taxon>Bacteria</taxon>
        <taxon>Pseudomonadati</taxon>
        <taxon>Bacteroidota</taxon>
        <taxon>Cytophagia</taxon>
        <taxon>Cytophagales</taxon>
        <taxon>Fulvivirgaceae</taxon>
        <taxon>Fulvivirga</taxon>
    </lineage>
</organism>
<gene>
    <name evidence="4" type="ORF">LDX50_25630</name>
</gene>
<dbReference type="InterPro" id="IPR003658">
    <property type="entry name" value="Anti-sigma_ant"/>
</dbReference>
<dbReference type="PROSITE" id="PS50801">
    <property type="entry name" value="STAS"/>
    <property type="match status" value="1"/>
</dbReference>
<dbReference type="EMBL" id="JAIXNE010000005">
    <property type="protein sequence ID" value="MCA6078279.1"/>
    <property type="molecule type" value="Genomic_DNA"/>
</dbReference>
<dbReference type="AlphaFoldDB" id="A0A9X1HU10"/>
<reference evidence="4" key="1">
    <citation type="submission" date="2021-09" db="EMBL/GenBank/DDBJ databases">
        <title>Fulvivirga sp. isolated from coastal sediment.</title>
        <authorList>
            <person name="Yu H."/>
        </authorList>
    </citation>
    <scope>NUCLEOTIDE SEQUENCE</scope>
    <source>
        <strain evidence="4">1062</strain>
    </source>
</reference>
<dbReference type="CDD" id="cd07043">
    <property type="entry name" value="STAS_anti-anti-sigma_factors"/>
    <property type="match status" value="1"/>
</dbReference>
<evidence type="ECO:0000256" key="1">
    <source>
        <dbReference type="ARBA" id="ARBA00009013"/>
    </source>
</evidence>
<dbReference type="RefSeq" id="WP_225699133.1">
    <property type="nucleotide sequence ID" value="NZ_JAIXNE010000005.1"/>
</dbReference>
<dbReference type="NCBIfam" id="TIGR00377">
    <property type="entry name" value="ant_ant_sig"/>
    <property type="match status" value="1"/>
</dbReference>
<dbReference type="GO" id="GO:0043856">
    <property type="term" value="F:anti-sigma factor antagonist activity"/>
    <property type="evidence" value="ECO:0007669"/>
    <property type="project" value="InterPro"/>
</dbReference>
<feature type="domain" description="STAS" evidence="3">
    <location>
        <begin position="2"/>
        <end position="111"/>
    </location>
</feature>
<dbReference type="PANTHER" id="PTHR33495">
    <property type="entry name" value="ANTI-SIGMA FACTOR ANTAGONIST TM_1081-RELATED-RELATED"/>
    <property type="match status" value="1"/>
</dbReference>
<comment type="caution">
    <text evidence="4">The sequence shown here is derived from an EMBL/GenBank/DDBJ whole genome shotgun (WGS) entry which is preliminary data.</text>
</comment>